<dbReference type="PIRSF" id="PIRSF036956">
    <property type="entry name" value="Hrs_Vps27"/>
    <property type="match status" value="1"/>
</dbReference>
<dbReference type="InterPro" id="IPR013083">
    <property type="entry name" value="Znf_RING/FYVE/PHD"/>
</dbReference>
<evidence type="ECO:0000259" key="12">
    <source>
        <dbReference type="PROSITE" id="PS50179"/>
    </source>
</evidence>
<keyword evidence="13" id="KW-0808">Transferase</keyword>
<dbReference type="GO" id="GO:0043130">
    <property type="term" value="F:ubiquitin binding"/>
    <property type="evidence" value="ECO:0007669"/>
    <property type="project" value="InterPro"/>
</dbReference>
<feature type="compositionally biased region" description="Basic and acidic residues" evidence="10">
    <location>
        <begin position="314"/>
        <end position="323"/>
    </location>
</feature>
<dbReference type="InterPro" id="IPR017455">
    <property type="entry name" value="Znf_FYVE-rel"/>
</dbReference>
<dbReference type="CDD" id="cd15720">
    <property type="entry name" value="FYVE_Hrs"/>
    <property type="match status" value="1"/>
</dbReference>
<feature type="domain" description="VHS" evidence="12">
    <location>
        <begin position="2"/>
        <end position="130"/>
    </location>
</feature>
<dbReference type="Pfam" id="PF01363">
    <property type="entry name" value="FYVE"/>
    <property type="match status" value="1"/>
</dbReference>
<dbReference type="Pfam" id="PF00790">
    <property type="entry name" value="VHS"/>
    <property type="match status" value="1"/>
</dbReference>
<dbReference type="InterPro" id="IPR008942">
    <property type="entry name" value="ENTH_VHS"/>
</dbReference>
<dbReference type="CDD" id="cd03569">
    <property type="entry name" value="VHS_Hrs"/>
    <property type="match status" value="1"/>
</dbReference>
<dbReference type="STRING" id="299467.A0A443SHE7"/>
<dbReference type="GO" id="GO:0005769">
    <property type="term" value="C:early endosome"/>
    <property type="evidence" value="ECO:0007669"/>
    <property type="project" value="TreeGrafter"/>
</dbReference>
<evidence type="ECO:0000256" key="5">
    <source>
        <dbReference type="ARBA" id="ARBA00022723"/>
    </source>
</evidence>
<dbReference type="AlphaFoldDB" id="A0A443SHE7"/>
<feature type="region of interest" description="Disordered" evidence="10">
    <location>
        <begin position="513"/>
        <end position="534"/>
    </location>
</feature>
<dbReference type="GO" id="GO:0032456">
    <property type="term" value="P:endocytic recycling"/>
    <property type="evidence" value="ECO:0007669"/>
    <property type="project" value="TreeGrafter"/>
</dbReference>
<dbReference type="PROSITE" id="PS50330">
    <property type="entry name" value="UIM"/>
    <property type="match status" value="1"/>
</dbReference>
<dbReference type="InterPro" id="IPR024641">
    <property type="entry name" value="HRS_helical"/>
</dbReference>
<dbReference type="Gene3D" id="1.20.5.1940">
    <property type="match status" value="1"/>
</dbReference>
<dbReference type="Gene3D" id="1.25.40.90">
    <property type="match status" value="1"/>
</dbReference>
<accession>A0A443SHE7</accession>
<dbReference type="GO" id="GO:0016301">
    <property type="term" value="F:kinase activity"/>
    <property type="evidence" value="ECO:0007669"/>
    <property type="project" value="UniProtKB-KW"/>
</dbReference>
<dbReference type="Gene3D" id="3.30.40.10">
    <property type="entry name" value="Zinc/RING finger domain, C3HC4 (zinc finger)"/>
    <property type="match status" value="1"/>
</dbReference>
<dbReference type="SMART" id="SM00288">
    <property type="entry name" value="VHS"/>
    <property type="match status" value="1"/>
</dbReference>
<evidence type="ECO:0000256" key="9">
    <source>
        <dbReference type="SAM" id="Coils"/>
    </source>
</evidence>
<reference evidence="13 14" key="1">
    <citation type="journal article" date="2018" name="Gigascience">
        <title>Genomes of trombidid mites reveal novel predicted allergens and laterally-transferred genes associated with secondary metabolism.</title>
        <authorList>
            <person name="Dong X."/>
            <person name="Chaisiri K."/>
            <person name="Xia D."/>
            <person name="Armstrong S.D."/>
            <person name="Fang Y."/>
            <person name="Donnelly M.J."/>
            <person name="Kadowaki T."/>
            <person name="McGarry J.W."/>
            <person name="Darby A.C."/>
            <person name="Makepeace B.L."/>
        </authorList>
    </citation>
    <scope>NUCLEOTIDE SEQUENCE [LARGE SCALE GENOMIC DNA]</scope>
    <source>
        <strain evidence="13">UoL-UT</strain>
    </source>
</reference>
<dbReference type="InterPro" id="IPR003903">
    <property type="entry name" value="UIM_dom"/>
</dbReference>
<comment type="caution">
    <text evidence="13">The sequence shown here is derived from an EMBL/GenBank/DDBJ whole genome shotgun (WGS) entry which is preliminary data.</text>
</comment>
<evidence type="ECO:0000256" key="8">
    <source>
        <dbReference type="PROSITE-ProRule" id="PRU00091"/>
    </source>
</evidence>
<dbReference type="EMBL" id="NCKV01002359">
    <property type="protein sequence ID" value="RWS26954.1"/>
    <property type="molecule type" value="Genomic_DNA"/>
</dbReference>
<keyword evidence="6 8" id="KW-0863">Zinc-finger</keyword>
<dbReference type="OrthoDB" id="957735at2759"/>
<evidence type="ECO:0000256" key="6">
    <source>
        <dbReference type="ARBA" id="ARBA00022771"/>
    </source>
</evidence>
<feature type="region of interest" description="Disordered" evidence="10">
    <location>
        <begin position="612"/>
        <end position="666"/>
    </location>
</feature>
<dbReference type="PANTHER" id="PTHR46275:SF1">
    <property type="entry name" value="HEPATOCYTE GROWTH FACTOR-REGULATED TYROSINE KINASE SUBSTRATE"/>
    <property type="match status" value="1"/>
</dbReference>
<feature type="coiled-coil region" evidence="9">
    <location>
        <begin position="424"/>
        <end position="507"/>
    </location>
</feature>
<dbReference type="PROSITE" id="PS50179">
    <property type="entry name" value="VHS"/>
    <property type="match status" value="1"/>
</dbReference>
<dbReference type="GO" id="GO:0035091">
    <property type="term" value="F:phosphatidylinositol binding"/>
    <property type="evidence" value="ECO:0007669"/>
    <property type="project" value="InterPro"/>
</dbReference>
<evidence type="ECO:0000256" key="2">
    <source>
        <dbReference type="ARBA" id="ARBA00015450"/>
    </source>
</evidence>
<keyword evidence="9" id="KW-0175">Coiled coil</keyword>
<dbReference type="InterPro" id="IPR002014">
    <property type="entry name" value="VHS_dom"/>
</dbReference>
<evidence type="ECO:0000256" key="4">
    <source>
        <dbReference type="ARBA" id="ARBA00022553"/>
    </source>
</evidence>
<feature type="compositionally biased region" description="Polar residues" evidence="10">
    <location>
        <begin position="330"/>
        <end position="343"/>
    </location>
</feature>
<dbReference type="Pfam" id="PF12210">
    <property type="entry name" value="Hrs_helical"/>
    <property type="match status" value="1"/>
</dbReference>
<dbReference type="CDD" id="cd21387">
    <property type="entry name" value="GAT_Hrs"/>
    <property type="match status" value="1"/>
</dbReference>
<feature type="compositionally biased region" description="Low complexity" evidence="10">
    <location>
        <begin position="618"/>
        <end position="631"/>
    </location>
</feature>
<dbReference type="Proteomes" id="UP000288716">
    <property type="component" value="Unassembled WGS sequence"/>
</dbReference>
<dbReference type="SMART" id="SM00064">
    <property type="entry name" value="FYVE"/>
    <property type="match status" value="1"/>
</dbReference>
<feature type="compositionally biased region" description="Low complexity" evidence="10">
    <location>
        <begin position="576"/>
        <end position="585"/>
    </location>
</feature>
<protein>
    <recommendedName>
        <fullName evidence="2">Hepatocyte growth factor-regulated tyrosine kinase substrate</fullName>
    </recommendedName>
</protein>
<keyword evidence="13" id="KW-0418">Kinase</keyword>
<feature type="compositionally biased region" description="Pro residues" evidence="10">
    <location>
        <begin position="632"/>
        <end position="643"/>
    </location>
</feature>
<keyword evidence="5" id="KW-0479">Metal-binding</keyword>
<dbReference type="InterPro" id="IPR000306">
    <property type="entry name" value="Znf_FYVE"/>
</dbReference>
<feature type="region of interest" description="Disordered" evidence="10">
    <location>
        <begin position="213"/>
        <end position="247"/>
    </location>
</feature>
<comment type="subcellular location">
    <subcellularLocation>
        <location evidence="1">Cytoplasm</location>
    </subcellularLocation>
</comment>
<dbReference type="GO" id="GO:0008270">
    <property type="term" value="F:zinc ion binding"/>
    <property type="evidence" value="ECO:0007669"/>
    <property type="project" value="UniProtKB-KW"/>
</dbReference>
<feature type="compositionally biased region" description="Low complexity" evidence="10">
    <location>
        <begin position="644"/>
        <end position="656"/>
    </location>
</feature>
<proteinExistence type="predicted"/>
<dbReference type="InterPro" id="IPR017073">
    <property type="entry name" value="HGS/VPS27"/>
</dbReference>
<dbReference type="PANTHER" id="PTHR46275">
    <property type="entry name" value="HEPATOCYTE GROWTH FACTOR-REGULATED TYROSINE KINASE SUBSTRATE"/>
    <property type="match status" value="1"/>
</dbReference>
<evidence type="ECO:0000313" key="13">
    <source>
        <dbReference type="EMBL" id="RWS26954.1"/>
    </source>
</evidence>
<dbReference type="SUPFAM" id="SSF48464">
    <property type="entry name" value="ENTH/VHS domain"/>
    <property type="match status" value="1"/>
</dbReference>
<name>A0A443SHE7_9ACAR</name>
<keyword evidence="3" id="KW-0963">Cytoplasm</keyword>
<evidence type="ECO:0000256" key="3">
    <source>
        <dbReference type="ARBA" id="ARBA00022490"/>
    </source>
</evidence>
<gene>
    <name evidence="13" type="ORF">B4U80_09867</name>
</gene>
<dbReference type="SUPFAM" id="SSF57903">
    <property type="entry name" value="FYVE/PHD zinc finger"/>
    <property type="match status" value="1"/>
</dbReference>
<evidence type="ECO:0000256" key="1">
    <source>
        <dbReference type="ARBA" id="ARBA00004496"/>
    </source>
</evidence>
<keyword evidence="4" id="KW-0597">Phosphoprotein</keyword>
<feature type="non-terminal residue" evidence="13">
    <location>
        <position position="1"/>
    </location>
</feature>
<evidence type="ECO:0000313" key="14">
    <source>
        <dbReference type="Proteomes" id="UP000288716"/>
    </source>
</evidence>
<dbReference type="VEuPathDB" id="VectorBase:LDEU005085"/>
<evidence type="ECO:0000259" key="11">
    <source>
        <dbReference type="PROSITE" id="PS50178"/>
    </source>
</evidence>
<dbReference type="GO" id="GO:0031623">
    <property type="term" value="P:receptor internalization"/>
    <property type="evidence" value="ECO:0007669"/>
    <property type="project" value="TreeGrafter"/>
</dbReference>
<keyword evidence="14" id="KW-1185">Reference proteome</keyword>
<feature type="compositionally biased region" description="Polar residues" evidence="10">
    <location>
        <begin position="213"/>
        <end position="234"/>
    </location>
</feature>
<dbReference type="InterPro" id="IPR011011">
    <property type="entry name" value="Znf_FYVE_PHD"/>
</dbReference>
<keyword evidence="7" id="KW-0862">Zinc</keyword>
<feature type="region of interest" description="Disordered" evidence="10">
    <location>
        <begin position="576"/>
        <end position="595"/>
    </location>
</feature>
<feature type="region of interest" description="Disordered" evidence="10">
    <location>
        <begin position="314"/>
        <end position="343"/>
    </location>
</feature>
<evidence type="ECO:0000256" key="7">
    <source>
        <dbReference type="ARBA" id="ARBA00022833"/>
    </source>
</evidence>
<feature type="domain" description="FYVE-type" evidence="11">
    <location>
        <begin position="147"/>
        <end position="207"/>
    </location>
</feature>
<dbReference type="FunFam" id="3.30.40.10:FF:000028">
    <property type="entry name" value="Putative hepatocyte growth factor-regulated tyrosine kinase substrate"/>
    <property type="match status" value="1"/>
</dbReference>
<dbReference type="PROSITE" id="PS50178">
    <property type="entry name" value="ZF_FYVE"/>
    <property type="match status" value="1"/>
</dbReference>
<organism evidence="13 14">
    <name type="scientific">Leptotrombidium deliense</name>
    <dbReference type="NCBI Taxonomy" id="299467"/>
    <lineage>
        <taxon>Eukaryota</taxon>
        <taxon>Metazoa</taxon>
        <taxon>Ecdysozoa</taxon>
        <taxon>Arthropoda</taxon>
        <taxon>Chelicerata</taxon>
        <taxon>Arachnida</taxon>
        <taxon>Acari</taxon>
        <taxon>Acariformes</taxon>
        <taxon>Trombidiformes</taxon>
        <taxon>Prostigmata</taxon>
        <taxon>Anystina</taxon>
        <taxon>Parasitengona</taxon>
        <taxon>Trombiculoidea</taxon>
        <taxon>Trombiculidae</taxon>
        <taxon>Leptotrombidium</taxon>
    </lineage>
</organism>
<sequence>KATSNLNLEPDWNAIIQICDSIRGGDIKPKYALNAIVKKLYASNPHVNLFALQVLESCVKNCGSPFHMEVATKGFMEEVRELIKMNSNEKVRDKLLELIQTWAHAFRNEPNYRAVQDTVNLMKMEGFKFPVLKESDAMFVADSAPQWEDGDNCNRCRVSFSVVQRKHHCRNCGQIFCSKCSSKQSIIPKYGIEKEVRVCDDCYDKINKPLQTNVKTGNSSENSSPFKETSTTGKASAPPSKSEQELIEEEELQMAIALSKSEAEVKEKERMRSYSSPITSSFKKEVEISVKDDLDIKADSELSRYLNREYWEQKVSQNDERSKSPLPSAPKQQSALKNSQTVTVKTEEKLIQNGESEDLNAFLGTLRSAIEIFVNRMNSNQLRGRPIANDSAVQSLFLNLTNMHSQLLKHIQEVDDQRVYYESLQDKLSQIRDARAALDSLREEHQEKLRREAEEQERIRQQQMAQKLEIMRKKKQEYLQYQRQMALQRIQEQEREMQMRQEQLKYNLWQQQQQQQQQQQHPQQQPIPQQPVTNVYPGAAAYQPQQQPAVYSRVPAQVMNQNPPQQQMHALPQQNPGMQQYQQPMPQQPPPQQQNIPVYRDYPNTYNMQNMANVLPGNEQASNQQAQQQPPQIGPPVQQPPNQPMFQQNNAVAQQAKVEEPLISFD</sequence>
<evidence type="ECO:0000256" key="10">
    <source>
        <dbReference type="SAM" id="MobiDB-lite"/>
    </source>
</evidence>